<dbReference type="FunFam" id="1.20.58.60:FF:000017">
    <property type="entry name" value="Spectrin alpha chain, non-erythrocytic 1"/>
    <property type="match status" value="1"/>
</dbReference>
<dbReference type="EMBL" id="CABDUW010001502">
    <property type="protein sequence ID" value="VTJ82134.1"/>
    <property type="molecule type" value="Genomic_DNA"/>
</dbReference>
<comment type="similarity">
    <text evidence="2">Belongs to the spectrin family.</text>
</comment>
<evidence type="ECO:0000256" key="4">
    <source>
        <dbReference type="ARBA" id="ARBA00022490"/>
    </source>
</evidence>
<keyword evidence="4" id="KW-0963">Cytoplasm</keyword>
<keyword evidence="5" id="KW-0597">Phosphoprotein</keyword>
<dbReference type="PANTHER" id="PTHR11915">
    <property type="entry name" value="SPECTRIN/FILAMIN RELATED CYTOSKELETAL PROTEIN"/>
    <property type="match status" value="1"/>
</dbReference>
<dbReference type="AlphaFoldDB" id="A0A5E4CJT7"/>
<sequence length="1113" mass="128814">MVVVVLIVIVIVTVVKVAVVMIVEMVEVVMEVLVVLVVVLVVLVIEVKVVDLVTWQDIDDTKEQIEKKCQALRAADPGSDLISVQALQRQHESFERDLIPLGEKVTILGETAERLSESHQDAIEDLQRRRTELNEAWNDLQVLTEDRKENLNEAQKFYLFLSKARDLENWMSAIGGMVSSPELAEDLTGTEILIERHQEHHGEMEAEASTFQDLENFGTELIDSVHRNRAEIENKLQDIQLKREDLEKSWEKRKKMLDQCLKLQLFRGKCEQVESWMTARENSLRSDDKDSLHGLEALMKKRDDLEKAITAQEEKINDLKDFADQLIDDDHYAKEEITTRLQQVLSRWDALKALMMAERTKLGDYADLKKFYHDLEELEEWISEMMPIACDESYKDPTNIQRKYLKHQTFENEVRGRTEQVEGVIDLGNSLIERKACDGNEETVEEQLKLLKEHWDSLLERTIDKGEKLDEASRQQRFNTSVRDFEFWLSEAETLLAMKDQAKDLASAENLLKKHQLLEKEMSAREEALKDLNNLAEDLLSSGTFNIEQIVEKRDSINSRFENVQNLASAHHEKLKEAYALFQFFQELDDEESWIKEKLARVSSQDYGRDLQGVQNLLKKHKRLEGELVAHEPAIQNVLDMAEKLGDKDAVGQEEIQERLAQFVQHWEKLKELAKDRGLRLEESLQFLQFMENAEEEETWMSEKAAMVARGESGDTLAATQNILKKHEALTNDFTIHETRVQNVCAQGEDILSKEEIQNKEKISAKIQVLNEKVPSLANAIEAWKLQLEDNYAFQQFNWKADVVESWIAEKEMSLKTKFNGEDLTAFLTLLAKQDTLDASLQSFQQEQLAEITELKDQLVAAQHSQSKAIEERHDALQRRWERLLEASAAHREKLLEKQLPLQKAEELFMEFAHKASAFNNWCENVEEDMSQPVHCVSLQEVRQLQKEHEAFLASLGGAQEDFNYLVALDKQIKALNVPSSPYTWLTVEVLERIWKQLPDMIKEREQELQKEEARQVKNFEMCQEFEQNASAFLQWIQETRCAGLPPTPQPLCHTHYLMTCILKGSGHIPIACTMSPNHILTVLYVWICFNPYSFKKQEFHPSTHMHPSLFSP</sequence>
<proteinExistence type="inferred from homology"/>
<dbReference type="GO" id="GO:0003779">
    <property type="term" value="F:actin binding"/>
    <property type="evidence" value="ECO:0007669"/>
    <property type="project" value="UniProtKB-KW"/>
</dbReference>
<organism evidence="11 12">
    <name type="scientific">Marmota monax</name>
    <name type="common">Woodchuck</name>
    <dbReference type="NCBI Taxonomy" id="9995"/>
    <lineage>
        <taxon>Eukaryota</taxon>
        <taxon>Metazoa</taxon>
        <taxon>Chordata</taxon>
        <taxon>Craniata</taxon>
        <taxon>Vertebrata</taxon>
        <taxon>Euteleostomi</taxon>
        <taxon>Mammalia</taxon>
        <taxon>Eutheria</taxon>
        <taxon>Euarchontoglires</taxon>
        <taxon>Glires</taxon>
        <taxon>Rodentia</taxon>
        <taxon>Sciuromorpha</taxon>
        <taxon>Sciuridae</taxon>
        <taxon>Xerinae</taxon>
        <taxon>Marmotini</taxon>
        <taxon>Marmota</taxon>
    </lineage>
</organism>
<dbReference type="Pfam" id="PF00435">
    <property type="entry name" value="Spectrin"/>
    <property type="match status" value="9"/>
</dbReference>
<evidence type="ECO:0000256" key="8">
    <source>
        <dbReference type="ARBA" id="ARBA00023212"/>
    </source>
</evidence>
<feature type="transmembrane region" description="Helical" evidence="10">
    <location>
        <begin position="6"/>
        <end position="26"/>
    </location>
</feature>
<evidence type="ECO:0000256" key="7">
    <source>
        <dbReference type="ARBA" id="ARBA00023203"/>
    </source>
</evidence>
<dbReference type="GO" id="GO:0051693">
    <property type="term" value="P:actin filament capping"/>
    <property type="evidence" value="ECO:0007669"/>
    <property type="project" value="UniProtKB-KW"/>
</dbReference>
<keyword evidence="7" id="KW-0009">Actin-binding</keyword>
<evidence type="ECO:0000313" key="11">
    <source>
        <dbReference type="EMBL" id="VTJ82134.1"/>
    </source>
</evidence>
<comment type="caution">
    <text evidence="11">The sequence shown here is derived from an EMBL/GenBank/DDBJ whole genome shotgun (WGS) entry which is preliminary data.</text>
</comment>
<feature type="coiled-coil region" evidence="9">
    <location>
        <begin position="222"/>
        <end position="249"/>
    </location>
</feature>
<feature type="coiled-coil region" evidence="9">
    <location>
        <begin position="295"/>
        <end position="322"/>
    </location>
</feature>
<dbReference type="InterPro" id="IPR018159">
    <property type="entry name" value="Spectrin/alpha-actinin"/>
</dbReference>
<evidence type="ECO:0000313" key="12">
    <source>
        <dbReference type="Proteomes" id="UP000335636"/>
    </source>
</evidence>
<comment type="subcellular location">
    <subcellularLocation>
        <location evidence="1">Cytoplasm</location>
        <location evidence="1">Cytoskeleton</location>
    </subcellularLocation>
</comment>
<keyword evidence="10" id="KW-1133">Transmembrane helix</keyword>
<feature type="transmembrane region" description="Helical" evidence="10">
    <location>
        <begin position="33"/>
        <end position="55"/>
    </location>
</feature>
<dbReference type="CDD" id="cd00176">
    <property type="entry name" value="SPEC"/>
    <property type="match status" value="5"/>
</dbReference>
<evidence type="ECO:0000256" key="9">
    <source>
        <dbReference type="SAM" id="Coils"/>
    </source>
</evidence>
<protein>
    <submittedName>
        <fullName evidence="11">Uncharacterized protein</fullName>
    </submittedName>
</protein>
<keyword evidence="9" id="KW-0175">Coiled coil</keyword>
<gene>
    <name evidence="11" type="ORF">MONAX_5E019257</name>
</gene>
<evidence type="ECO:0000256" key="2">
    <source>
        <dbReference type="ARBA" id="ARBA00006826"/>
    </source>
</evidence>
<evidence type="ECO:0000256" key="5">
    <source>
        <dbReference type="ARBA" id="ARBA00022553"/>
    </source>
</evidence>
<dbReference type="GO" id="GO:0005737">
    <property type="term" value="C:cytoplasm"/>
    <property type="evidence" value="ECO:0007669"/>
    <property type="project" value="UniProtKB-ARBA"/>
</dbReference>
<dbReference type="SUPFAM" id="SSF46966">
    <property type="entry name" value="Spectrin repeat"/>
    <property type="match status" value="7"/>
</dbReference>
<dbReference type="InterPro" id="IPR002017">
    <property type="entry name" value="Spectrin_repeat"/>
</dbReference>
<reference evidence="11" key="1">
    <citation type="submission" date="2019-04" db="EMBL/GenBank/DDBJ databases">
        <authorList>
            <person name="Alioto T."/>
            <person name="Alioto T."/>
        </authorList>
    </citation>
    <scope>NUCLEOTIDE SEQUENCE [LARGE SCALE GENOMIC DNA]</scope>
</reference>
<dbReference type="SMART" id="SM00150">
    <property type="entry name" value="SPEC"/>
    <property type="match status" value="9"/>
</dbReference>
<feature type="coiled-coil region" evidence="9">
    <location>
        <begin position="498"/>
        <end position="538"/>
    </location>
</feature>
<keyword evidence="3" id="KW-0117">Actin capping</keyword>
<keyword evidence="10" id="KW-0812">Transmembrane</keyword>
<dbReference type="FunFam" id="1.20.58.60:FF:000020">
    <property type="entry name" value="Spectrin alpha chain, non-erythrocytic 1"/>
    <property type="match status" value="3"/>
</dbReference>
<keyword evidence="10" id="KW-0472">Membrane</keyword>
<dbReference type="FunFam" id="1.20.58.60:FF:000007">
    <property type="entry name" value="Spectrin alpha chain non-erythrocytic 1"/>
    <property type="match status" value="1"/>
</dbReference>
<dbReference type="Gene3D" id="1.20.58.60">
    <property type="match status" value="9"/>
</dbReference>
<evidence type="ECO:0000256" key="1">
    <source>
        <dbReference type="ARBA" id="ARBA00004245"/>
    </source>
</evidence>
<keyword evidence="8" id="KW-0206">Cytoskeleton</keyword>
<evidence type="ECO:0000256" key="6">
    <source>
        <dbReference type="ARBA" id="ARBA00022737"/>
    </source>
</evidence>
<keyword evidence="6" id="KW-0677">Repeat</keyword>
<name>A0A5E4CJT7_MARMO</name>
<dbReference type="GO" id="GO:0005856">
    <property type="term" value="C:cytoskeleton"/>
    <property type="evidence" value="ECO:0007669"/>
    <property type="project" value="UniProtKB-SubCell"/>
</dbReference>
<evidence type="ECO:0000256" key="10">
    <source>
        <dbReference type="SAM" id="Phobius"/>
    </source>
</evidence>
<keyword evidence="12" id="KW-1185">Reference proteome</keyword>
<feature type="coiled-coil region" evidence="9">
    <location>
        <begin position="109"/>
        <end position="143"/>
    </location>
</feature>
<accession>A0A5E4CJT7</accession>
<evidence type="ECO:0000256" key="3">
    <source>
        <dbReference type="ARBA" id="ARBA00022467"/>
    </source>
</evidence>
<dbReference type="Proteomes" id="UP000335636">
    <property type="component" value="Unassembled WGS sequence"/>
</dbReference>